<dbReference type="Proteomes" id="UP001252243">
    <property type="component" value="Unassembled WGS sequence"/>
</dbReference>
<reference evidence="2 3" key="1">
    <citation type="submission" date="2023-07" db="EMBL/GenBank/DDBJ databases">
        <title>Sorghum-associated microbial communities from plants grown in Nebraska, USA.</title>
        <authorList>
            <person name="Schachtman D."/>
        </authorList>
    </citation>
    <scope>NUCLEOTIDE SEQUENCE [LARGE SCALE GENOMIC DNA]</scope>
    <source>
        <strain evidence="2 3">BE167</strain>
    </source>
</reference>
<dbReference type="EMBL" id="JAVDVQ010000004">
    <property type="protein sequence ID" value="MDR7081939.1"/>
    <property type="molecule type" value="Genomic_DNA"/>
</dbReference>
<evidence type="ECO:0008006" key="4">
    <source>
        <dbReference type="Google" id="ProtNLM"/>
    </source>
</evidence>
<feature type="signal peptide" evidence="1">
    <location>
        <begin position="1"/>
        <end position="23"/>
    </location>
</feature>
<evidence type="ECO:0000256" key="1">
    <source>
        <dbReference type="SAM" id="SignalP"/>
    </source>
</evidence>
<keyword evidence="3" id="KW-1185">Reference proteome</keyword>
<protein>
    <recommendedName>
        <fullName evidence="4">Lipoprotein</fullName>
    </recommendedName>
</protein>
<keyword evidence="1" id="KW-0732">Signal</keyword>
<evidence type="ECO:0000313" key="2">
    <source>
        <dbReference type="EMBL" id="MDR7081939.1"/>
    </source>
</evidence>
<comment type="caution">
    <text evidence="2">The sequence shown here is derived from an EMBL/GenBank/DDBJ whole genome shotgun (WGS) entry which is preliminary data.</text>
</comment>
<dbReference type="PROSITE" id="PS51257">
    <property type="entry name" value="PROKAR_LIPOPROTEIN"/>
    <property type="match status" value="1"/>
</dbReference>
<feature type="chain" id="PRO_5047454455" description="Lipoprotein" evidence="1">
    <location>
        <begin position="24"/>
        <end position="111"/>
    </location>
</feature>
<name>A0ABU1U9T4_9MICC</name>
<organism evidence="2 3">
    <name type="scientific">Arthrobacter ginsengisoli</name>
    <dbReference type="NCBI Taxonomy" id="1356565"/>
    <lineage>
        <taxon>Bacteria</taxon>
        <taxon>Bacillati</taxon>
        <taxon>Actinomycetota</taxon>
        <taxon>Actinomycetes</taxon>
        <taxon>Micrococcales</taxon>
        <taxon>Micrococcaceae</taxon>
        <taxon>Arthrobacter</taxon>
    </lineage>
</organism>
<evidence type="ECO:0000313" key="3">
    <source>
        <dbReference type="Proteomes" id="UP001252243"/>
    </source>
</evidence>
<accession>A0ABU1U9T4</accession>
<sequence length="111" mass="11002">MKLRLTALSAAALLIALTGCGQVQDAANKAVSDGASQVATAAASEVKKQACTLVADGLVSIQDKELLGGLVAGAETAGVPAEITTPLRQIADSGDQVPAESVKALQDACAQ</sequence>
<gene>
    <name evidence="2" type="ORF">J2X01_001224</name>
</gene>
<dbReference type="RefSeq" id="WP_310051785.1">
    <property type="nucleotide sequence ID" value="NZ_JAVDVQ010000004.1"/>
</dbReference>
<proteinExistence type="predicted"/>